<evidence type="ECO:0000313" key="12">
    <source>
        <dbReference type="EMBL" id="KAH8994594.1"/>
    </source>
</evidence>
<evidence type="ECO:0000256" key="9">
    <source>
        <dbReference type="PIRSR" id="PIRSR602401-1"/>
    </source>
</evidence>
<evidence type="ECO:0000256" key="8">
    <source>
        <dbReference type="ARBA" id="ARBA00023033"/>
    </source>
</evidence>
<name>A0AAD4QCB9_9AGAM</name>
<organism evidence="12 13">
    <name type="scientific">Lactarius akahatsu</name>
    <dbReference type="NCBI Taxonomy" id="416441"/>
    <lineage>
        <taxon>Eukaryota</taxon>
        <taxon>Fungi</taxon>
        <taxon>Dikarya</taxon>
        <taxon>Basidiomycota</taxon>
        <taxon>Agaricomycotina</taxon>
        <taxon>Agaricomycetes</taxon>
        <taxon>Russulales</taxon>
        <taxon>Russulaceae</taxon>
        <taxon>Lactarius</taxon>
    </lineage>
</organism>
<dbReference type="EMBL" id="JAKELL010000014">
    <property type="protein sequence ID" value="KAH8994594.1"/>
    <property type="molecule type" value="Genomic_DNA"/>
</dbReference>
<protein>
    <submittedName>
        <fullName evidence="12">Cytochrome P450</fullName>
    </submittedName>
</protein>
<dbReference type="PRINTS" id="PR00385">
    <property type="entry name" value="P450"/>
</dbReference>
<dbReference type="GO" id="GO:0016705">
    <property type="term" value="F:oxidoreductase activity, acting on paired donors, with incorporation or reduction of molecular oxygen"/>
    <property type="evidence" value="ECO:0007669"/>
    <property type="project" value="InterPro"/>
</dbReference>
<feature type="transmembrane region" description="Helical" evidence="11">
    <location>
        <begin position="6"/>
        <end position="24"/>
    </location>
</feature>
<keyword evidence="5 9" id="KW-0479">Metal-binding</keyword>
<keyword evidence="13" id="KW-1185">Reference proteome</keyword>
<evidence type="ECO:0000256" key="5">
    <source>
        <dbReference type="ARBA" id="ARBA00022723"/>
    </source>
</evidence>
<dbReference type="CDD" id="cd11065">
    <property type="entry name" value="CYP64-like"/>
    <property type="match status" value="1"/>
</dbReference>
<keyword evidence="4 9" id="KW-0349">Heme</keyword>
<comment type="similarity">
    <text evidence="3 10">Belongs to the cytochrome P450 family.</text>
</comment>
<reference evidence="12" key="1">
    <citation type="submission" date="2022-01" db="EMBL/GenBank/DDBJ databases">
        <title>Comparative genomics reveals a dynamic genome evolution in the ectomycorrhizal milk-cap (Lactarius) mushrooms.</title>
        <authorList>
            <consortium name="DOE Joint Genome Institute"/>
            <person name="Lebreton A."/>
            <person name="Tang N."/>
            <person name="Kuo A."/>
            <person name="LaButti K."/>
            <person name="Drula E."/>
            <person name="Barry K."/>
            <person name="Clum A."/>
            <person name="Lipzen A."/>
            <person name="Mousain D."/>
            <person name="Ng V."/>
            <person name="Wang R."/>
            <person name="Wang X."/>
            <person name="Dai Y."/>
            <person name="Henrissat B."/>
            <person name="Grigoriev I.V."/>
            <person name="Guerin-Laguette A."/>
            <person name="Yu F."/>
            <person name="Martin F.M."/>
        </authorList>
    </citation>
    <scope>NUCLEOTIDE SEQUENCE</scope>
    <source>
        <strain evidence="12">QP</strain>
    </source>
</reference>
<evidence type="ECO:0000256" key="11">
    <source>
        <dbReference type="SAM" id="Phobius"/>
    </source>
</evidence>
<evidence type="ECO:0000256" key="1">
    <source>
        <dbReference type="ARBA" id="ARBA00001971"/>
    </source>
</evidence>
<sequence>MASTFIVAVDIIMASLFLLLLITFRDYKRRRGLPYPPGPKPWPIIGNLLDSPKQLPWIAYTEMSKKYGDILYLQVFGQSVVVLCSLSVVKDLFEKRGDIYSDRPAWPMPEIMGVDWLLAFTRYGEDWRERRKIADRILRPGAMSLYHRRIEGNTHAFLSRLLVAPADFRGHVDLSVVLSISSYFSLEMVESRRSQGQLIMSLVYGYNLKENDEIIKAPVQLLRVLSRFVLPGAALVNHFPLLRHIPSWVPWFSYESLARLGRELGHRTMNEPIDFVKSAMRDGTAVLSLAREQLLEVKSLNGPERQLEEDVIKRVLGSMYEAGVDTAASTTTSLFVALTLYPEVQRRAQAQIDSVVSRDRLPTFKDRSRLPYIEAICKELLRWQMVAPMGFPHASTEDGVYRGFFIPKGSMMIVNSWGILHNPELYPDPETFNPERFLNEDGTFRDDPMISLAFGGGKRICPARHLADMSLFMIAVSVLSVFNVTKAKDENGYEIPVSPMVEVNAVVCYPAKFECSIRPRDKVAEDLIRDNQA</sequence>
<feature type="transmembrane region" description="Helical" evidence="11">
    <location>
        <begin position="70"/>
        <end position="89"/>
    </location>
</feature>
<dbReference type="AlphaFoldDB" id="A0AAD4QCB9"/>
<gene>
    <name evidence="12" type="ORF">EDB92DRAFT_1975635</name>
</gene>
<dbReference type="GO" id="GO:0005506">
    <property type="term" value="F:iron ion binding"/>
    <property type="evidence" value="ECO:0007669"/>
    <property type="project" value="InterPro"/>
</dbReference>
<evidence type="ECO:0000256" key="2">
    <source>
        <dbReference type="ARBA" id="ARBA00005179"/>
    </source>
</evidence>
<dbReference type="PRINTS" id="PR00463">
    <property type="entry name" value="EP450I"/>
</dbReference>
<evidence type="ECO:0000256" key="7">
    <source>
        <dbReference type="ARBA" id="ARBA00023004"/>
    </source>
</evidence>
<accession>A0AAD4QCB9</accession>
<evidence type="ECO:0000256" key="6">
    <source>
        <dbReference type="ARBA" id="ARBA00023002"/>
    </source>
</evidence>
<dbReference type="InterPro" id="IPR050364">
    <property type="entry name" value="Cytochrome_P450_fung"/>
</dbReference>
<dbReference type="GO" id="GO:0020037">
    <property type="term" value="F:heme binding"/>
    <property type="evidence" value="ECO:0007669"/>
    <property type="project" value="InterPro"/>
</dbReference>
<proteinExistence type="inferred from homology"/>
<evidence type="ECO:0000256" key="3">
    <source>
        <dbReference type="ARBA" id="ARBA00010617"/>
    </source>
</evidence>
<evidence type="ECO:0000313" key="13">
    <source>
        <dbReference type="Proteomes" id="UP001201163"/>
    </source>
</evidence>
<dbReference type="PROSITE" id="PS00086">
    <property type="entry name" value="CYTOCHROME_P450"/>
    <property type="match status" value="1"/>
</dbReference>
<keyword evidence="11" id="KW-1133">Transmembrane helix</keyword>
<dbReference type="PANTHER" id="PTHR46300">
    <property type="entry name" value="P450, PUTATIVE (EUROFUNG)-RELATED-RELATED"/>
    <property type="match status" value="1"/>
</dbReference>
<comment type="caution">
    <text evidence="12">The sequence shown here is derived from an EMBL/GenBank/DDBJ whole genome shotgun (WGS) entry which is preliminary data.</text>
</comment>
<dbReference type="Proteomes" id="UP001201163">
    <property type="component" value="Unassembled WGS sequence"/>
</dbReference>
<keyword evidence="6 10" id="KW-0560">Oxidoreductase</keyword>
<dbReference type="InterPro" id="IPR017972">
    <property type="entry name" value="Cyt_P450_CS"/>
</dbReference>
<dbReference type="InterPro" id="IPR002401">
    <property type="entry name" value="Cyt_P450_E_grp-I"/>
</dbReference>
<dbReference type="SUPFAM" id="SSF48264">
    <property type="entry name" value="Cytochrome P450"/>
    <property type="match status" value="1"/>
</dbReference>
<feature type="binding site" description="axial binding residue" evidence="9">
    <location>
        <position position="461"/>
    </location>
    <ligand>
        <name>heme</name>
        <dbReference type="ChEBI" id="CHEBI:30413"/>
    </ligand>
    <ligandPart>
        <name>Fe</name>
        <dbReference type="ChEBI" id="CHEBI:18248"/>
    </ligandPart>
</feature>
<dbReference type="GO" id="GO:0004497">
    <property type="term" value="F:monooxygenase activity"/>
    <property type="evidence" value="ECO:0007669"/>
    <property type="project" value="UniProtKB-KW"/>
</dbReference>
<evidence type="ECO:0000256" key="10">
    <source>
        <dbReference type="RuleBase" id="RU000461"/>
    </source>
</evidence>
<keyword evidence="11" id="KW-0472">Membrane</keyword>
<evidence type="ECO:0000256" key="4">
    <source>
        <dbReference type="ARBA" id="ARBA00022617"/>
    </source>
</evidence>
<keyword evidence="7 9" id="KW-0408">Iron</keyword>
<dbReference type="Gene3D" id="1.10.630.10">
    <property type="entry name" value="Cytochrome P450"/>
    <property type="match status" value="1"/>
</dbReference>
<dbReference type="InterPro" id="IPR001128">
    <property type="entry name" value="Cyt_P450"/>
</dbReference>
<keyword evidence="11" id="KW-0812">Transmembrane</keyword>
<comment type="cofactor">
    <cofactor evidence="1 9">
        <name>heme</name>
        <dbReference type="ChEBI" id="CHEBI:30413"/>
    </cofactor>
</comment>
<keyword evidence="8 10" id="KW-0503">Monooxygenase</keyword>
<dbReference type="PANTHER" id="PTHR46300:SF7">
    <property type="entry name" value="P450, PUTATIVE (EUROFUNG)-RELATED"/>
    <property type="match status" value="1"/>
</dbReference>
<dbReference type="Pfam" id="PF00067">
    <property type="entry name" value="p450"/>
    <property type="match status" value="1"/>
</dbReference>
<comment type="pathway">
    <text evidence="2">Secondary metabolite biosynthesis.</text>
</comment>
<dbReference type="InterPro" id="IPR036396">
    <property type="entry name" value="Cyt_P450_sf"/>
</dbReference>